<dbReference type="EMBL" id="LAZR01008485">
    <property type="protein sequence ID" value="KKM78478.1"/>
    <property type="molecule type" value="Genomic_DNA"/>
</dbReference>
<evidence type="ECO:0000313" key="1">
    <source>
        <dbReference type="EMBL" id="KKM78478.1"/>
    </source>
</evidence>
<dbReference type="InterPro" id="IPR043519">
    <property type="entry name" value="NT_sf"/>
</dbReference>
<sequence>MNEILPSALKQIINFLEKLEKENFINYYLVGGILVNIYSVFRITQDIDFVVDLISNEMNIESYILQLQKFEFSPLQDWKTTISLAKQSKIIQFFDKQDVVKFDNYIIDKIDRNKYKRIGPIALKRRLREKLFNIECWVVSKEDFIISKLVYGGWQDYTDALGCWMRFSETLDVPYMEKVGKNLEIKRELDLLMSGIDDPDDYFKQIKGY</sequence>
<reference evidence="1" key="1">
    <citation type="journal article" date="2015" name="Nature">
        <title>Complex archaea that bridge the gap between prokaryotes and eukaryotes.</title>
        <authorList>
            <person name="Spang A."/>
            <person name="Saw J.H."/>
            <person name="Jorgensen S.L."/>
            <person name="Zaremba-Niedzwiedzka K."/>
            <person name="Martijn J."/>
            <person name="Lind A.E."/>
            <person name="van Eijk R."/>
            <person name="Schleper C."/>
            <person name="Guy L."/>
            <person name="Ettema T.J."/>
        </authorList>
    </citation>
    <scope>NUCLEOTIDE SEQUENCE</scope>
</reference>
<comment type="caution">
    <text evidence="1">The sequence shown here is derived from an EMBL/GenBank/DDBJ whole genome shotgun (WGS) entry which is preliminary data.</text>
</comment>
<gene>
    <name evidence="1" type="ORF">LCGC14_1359550</name>
</gene>
<dbReference type="Gene3D" id="3.30.460.40">
    <property type="match status" value="1"/>
</dbReference>
<dbReference type="AlphaFoldDB" id="A0A0F9K939"/>
<name>A0A0F9K939_9ZZZZ</name>
<proteinExistence type="predicted"/>
<dbReference type="SUPFAM" id="SSF81301">
    <property type="entry name" value="Nucleotidyltransferase"/>
    <property type="match status" value="1"/>
</dbReference>
<accession>A0A0F9K939</accession>
<protein>
    <submittedName>
        <fullName evidence="1">Uncharacterized protein</fullName>
    </submittedName>
</protein>
<organism evidence="1">
    <name type="scientific">marine sediment metagenome</name>
    <dbReference type="NCBI Taxonomy" id="412755"/>
    <lineage>
        <taxon>unclassified sequences</taxon>
        <taxon>metagenomes</taxon>
        <taxon>ecological metagenomes</taxon>
    </lineage>
</organism>